<proteinExistence type="inferred from homology"/>
<dbReference type="PANTHER" id="PTHR43532:SF1">
    <property type="entry name" value="GLUCOSE-1-PHOSPHATE THYMIDYLYLTRANSFERASE 1"/>
    <property type="match status" value="1"/>
</dbReference>
<accession>A0A0D8ZNN4</accession>
<evidence type="ECO:0000256" key="9">
    <source>
        <dbReference type="ARBA" id="ARBA00032492"/>
    </source>
</evidence>
<reference evidence="13 14" key="1">
    <citation type="submission" date="2015-02" db="EMBL/GenBank/DDBJ databases">
        <title>Draft genome of a novel marine cyanobacterium (Chroococcales) isolated from South Atlantic Ocean.</title>
        <authorList>
            <person name="Rigonato J."/>
            <person name="Alvarenga D.O."/>
            <person name="Branco L.H."/>
            <person name="Varani A.M."/>
            <person name="Brandini F.P."/>
            <person name="Fiore M.F."/>
        </authorList>
    </citation>
    <scope>NUCLEOTIDE SEQUENCE [LARGE SCALE GENOMIC DNA]</scope>
    <source>
        <strain evidence="13 14">CENA595</strain>
    </source>
</reference>
<keyword evidence="5" id="KW-0808">Transferase</keyword>
<comment type="catalytic activity">
    <reaction evidence="11">
        <text>dTTP + alpha-D-glucose 1-phosphate + H(+) = dTDP-alpha-D-glucose + diphosphate</text>
        <dbReference type="Rhea" id="RHEA:15225"/>
        <dbReference type="ChEBI" id="CHEBI:15378"/>
        <dbReference type="ChEBI" id="CHEBI:33019"/>
        <dbReference type="ChEBI" id="CHEBI:37568"/>
        <dbReference type="ChEBI" id="CHEBI:57477"/>
        <dbReference type="ChEBI" id="CHEBI:58601"/>
        <dbReference type="EC" id="2.7.7.24"/>
    </reaction>
</comment>
<evidence type="ECO:0000256" key="7">
    <source>
        <dbReference type="ARBA" id="ARBA00022723"/>
    </source>
</evidence>
<comment type="caution">
    <text evidence="13">The sequence shown here is derived from an EMBL/GenBank/DDBJ whole genome shotgun (WGS) entry which is preliminary data.</text>
</comment>
<dbReference type="GO" id="GO:0008879">
    <property type="term" value="F:glucose-1-phosphate thymidylyltransferase activity"/>
    <property type="evidence" value="ECO:0007669"/>
    <property type="project" value="UniProtKB-EC"/>
</dbReference>
<evidence type="ECO:0000256" key="2">
    <source>
        <dbReference type="ARBA" id="ARBA00010480"/>
    </source>
</evidence>
<evidence type="ECO:0000259" key="12">
    <source>
        <dbReference type="Pfam" id="PF00483"/>
    </source>
</evidence>
<gene>
    <name evidence="13" type="ORF">UH38_20740</name>
</gene>
<evidence type="ECO:0000313" key="14">
    <source>
        <dbReference type="Proteomes" id="UP000032452"/>
    </source>
</evidence>
<dbReference type="InterPro" id="IPR029044">
    <property type="entry name" value="Nucleotide-diphossugar_trans"/>
</dbReference>
<dbReference type="Proteomes" id="UP000032452">
    <property type="component" value="Unassembled WGS sequence"/>
</dbReference>
<dbReference type="EC" id="2.7.7.24" evidence="3"/>
<dbReference type="GO" id="GO:0046872">
    <property type="term" value="F:metal ion binding"/>
    <property type="evidence" value="ECO:0007669"/>
    <property type="project" value="UniProtKB-KW"/>
</dbReference>
<dbReference type="OrthoDB" id="527131at2"/>
<keyword evidence="8" id="KW-0460">Magnesium</keyword>
<dbReference type="EMBL" id="JYON01000030">
    <property type="protein sequence ID" value="KJH69962.1"/>
    <property type="molecule type" value="Genomic_DNA"/>
</dbReference>
<name>A0A0D8ZNN4_9CYAN</name>
<keyword evidence="7" id="KW-0479">Metal-binding</keyword>
<dbReference type="RefSeq" id="WP_045056608.1">
    <property type="nucleotide sequence ID" value="NZ_CAWMDP010000027.1"/>
</dbReference>
<dbReference type="Pfam" id="PF00483">
    <property type="entry name" value="NTP_transferase"/>
    <property type="match status" value="1"/>
</dbReference>
<dbReference type="PANTHER" id="PTHR43532">
    <property type="entry name" value="GLUCOSE-1-PHOSPHATE THYMIDYLYLTRANSFERASE"/>
    <property type="match status" value="1"/>
</dbReference>
<dbReference type="InterPro" id="IPR005907">
    <property type="entry name" value="G1P_thy_trans_s"/>
</dbReference>
<protein>
    <recommendedName>
        <fullName evidence="4">Glucose-1-phosphate thymidylyltransferase</fullName>
        <ecNumber evidence="3">2.7.7.24</ecNumber>
    </recommendedName>
    <alternativeName>
        <fullName evidence="10">dTDP-glucose pyrophosphorylase</fullName>
    </alternativeName>
    <alternativeName>
        <fullName evidence="9">dTDP-glucose synthase</fullName>
    </alternativeName>
</protein>
<evidence type="ECO:0000256" key="1">
    <source>
        <dbReference type="ARBA" id="ARBA00001946"/>
    </source>
</evidence>
<dbReference type="AlphaFoldDB" id="A0A0D8ZNN4"/>
<dbReference type="Gene3D" id="3.90.550.10">
    <property type="entry name" value="Spore Coat Polysaccharide Biosynthesis Protein SpsA, Chain A"/>
    <property type="match status" value="1"/>
</dbReference>
<feature type="domain" description="Nucleotidyl transferase" evidence="12">
    <location>
        <begin position="14"/>
        <end position="257"/>
    </location>
</feature>
<evidence type="ECO:0000256" key="11">
    <source>
        <dbReference type="ARBA" id="ARBA00049336"/>
    </source>
</evidence>
<keyword evidence="14" id="KW-1185">Reference proteome</keyword>
<dbReference type="InterPro" id="IPR005835">
    <property type="entry name" value="NTP_transferase_dom"/>
</dbReference>
<evidence type="ECO:0000256" key="5">
    <source>
        <dbReference type="ARBA" id="ARBA00022679"/>
    </source>
</evidence>
<evidence type="ECO:0000256" key="3">
    <source>
        <dbReference type="ARBA" id="ARBA00012461"/>
    </source>
</evidence>
<dbReference type="SUPFAM" id="SSF53448">
    <property type="entry name" value="Nucleotide-diphospho-sugar transferases"/>
    <property type="match status" value="1"/>
</dbReference>
<evidence type="ECO:0000256" key="8">
    <source>
        <dbReference type="ARBA" id="ARBA00022842"/>
    </source>
</evidence>
<evidence type="ECO:0000256" key="10">
    <source>
        <dbReference type="ARBA" id="ARBA00032598"/>
    </source>
</evidence>
<evidence type="ECO:0000256" key="6">
    <source>
        <dbReference type="ARBA" id="ARBA00022695"/>
    </source>
</evidence>
<comment type="similarity">
    <text evidence="2">Belongs to the glucose-1-phosphate thymidylyltransferase family.</text>
</comment>
<dbReference type="STRING" id="1618023.UH38_20740"/>
<keyword evidence="6" id="KW-0548">Nucleotidyltransferase</keyword>
<evidence type="ECO:0000256" key="4">
    <source>
        <dbReference type="ARBA" id="ARBA00017654"/>
    </source>
</evidence>
<evidence type="ECO:0000313" key="13">
    <source>
        <dbReference type="EMBL" id="KJH69962.1"/>
    </source>
</evidence>
<sequence>MVNPNPNIQQEVIGLIPAGGQAMRLSPLAGSKELFPVGFQTVSDGSLRPKVVSHYLLEKMRLAGIRRAYFVLRSGKWDIPNYWEDGTLVDINLGYAIVRLPYGVPYTLDAAYSFVQNAVVALGFPDILFEPDDVYRRLLAHLSDSAADVVLGVVRVEQPDKSGMVDIDETGCVRLIVEKPQQSDLAYGWFTAVWIPSFTEFMHQYLMALELPSQEILLADIMQAAIASGLRIEVEIFDNGSFLDIGTPEGLVQALRQSGDRLG</sequence>
<organism evidence="13 14">
    <name type="scientific">Aliterella atlantica CENA595</name>
    <dbReference type="NCBI Taxonomy" id="1618023"/>
    <lineage>
        <taxon>Bacteria</taxon>
        <taxon>Bacillati</taxon>
        <taxon>Cyanobacteriota</taxon>
        <taxon>Cyanophyceae</taxon>
        <taxon>Chroococcidiopsidales</taxon>
        <taxon>Aliterellaceae</taxon>
        <taxon>Aliterella</taxon>
    </lineage>
</organism>
<comment type="cofactor">
    <cofactor evidence="1">
        <name>Mg(2+)</name>
        <dbReference type="ChEBI" id="CHEBI:18420"/>
    </cofactor>
</comment>